<comment type="caution">
    <text evidence="2">The sequence shown here is derived from an EMBL/GenBank/DDBJ whole genome shotgun (WGS) entry which is preliminary data.</text>
</comment>
<feature type="compositionally biased region" description="Basic and acidic residues" evidence="1">
    <location>
        <begin position="101"/>
        <end position="110"/>
    </location>
</feature>
<protein>
    <submittedName>
        <fullName evidence="2">Uncharacterized protein</fullName>
    </submittedName>
</protein>
<dbReference type="EMBL" id="SUMF01000001">
    <property type="protein sequence ID" value="TJZ78994.1"/>
    <property type="molecule type" value="Genomic_DNA"/>
</dbReference>
<reference evidence="2 3" key="1">
    <citation type="submission" date="2019-04" db="EMBL/GenBank/DDBJ databases">
        <title>Chitiniphilus eburnea sp. nov., a novel chitinolytic bacterium isolated from aquaculture sludge.</title>
        <authorList>
            <person name="Sheng M."/>
        </authorList>
    </citation>
    <scope>NUCLEOTIDE SEQUENCE [LARGE SCALE GENOMIC DNA]</scope>
    <source>
        <strain evidence="2 3">HX-2-15</strain>
    </source>
</reference>
<evidence type="ECO:0000256" key="1">
    <source>
        <dbReference type="SAM" id="MobiDB-lite"/>
    </source>
</evidence>
<evidence type="ECO:0000313" key="2">
    <source>
        <dbReference type="EMBL" id="TJZ78994.1"/>
    </source>
</evidence>
<proteinExistence type="predicted"/>
<dbReference type="AlphaFoldDB" id="A0A4U0QRX6"/>
<dbReference type="OrthoDB" id="9131610at2"/>
<gene>
    <name evidence="2" type="ORF">FAZ21_01535</name>
</gene>
<accession>A0A4U0QRX6</accession>
<evidence type="ECO:0000313" key="3">
    <source>
        <dbReference type="Proteomes" id="UP000310016"/>
    </source>
</evidence>
<dbReference type="Proteomes" id="UP000310016">
    <property type="component" value="Unassembled WGS sequence"/>
</dbReference>
<name>A0A4U0QRX6_9NEIS</name>
<keyword evidence="3" id="KW-1185">Reference proteome</keyword>
<sequence>MMLPKKPLNQLLPIRFRNGEQIRQFSKPCVRCGHMLNARDMRGAARLIDDHLAISVNARCPQCGESFGVACIVDNQKRVRRVLVPALLFGWYLRSLPPQRDEDRRMHADEQPDDATADLPEPQQRQAVAPPPAPPQRDVERAHEAVGRYQGQPIPAWVKVDGQTFTFERVAPGGQPRAGEFLLDDCLIYRAGH</sequence>
<feature type="region of interest" description="Disordered" evidence="1">
    <location>
        <begin position="101"/>
        <end position="144"/>
    </location>
</feature>
<organism evidence="2 3">
    <name type="scientific">Chitiniphilus eburneus</name>
    <dbReference type="NCBI Taxonomy" id="2571148"/>
    <lineage>
        <taxon>Bacteria</taxon>
        <taxon>Pseudomonadati</taxon>
        <taxon>Pseudomonadota</taxon>
        <taxon>Betaproteobacteria</taxon>
        <taxon>Neisseriales</taxon>
        <taxon>Chitinibacteraceae</taxon>
        <taxon>Chitiniphilus</taxon>
    </lineage>
</organism>
<dbReference type="RefSeq" id="WP_136771509.1">
    <property type="nucleotide sequence ID" value="NZ_SUMF01000001.1"/>
</dbReference>